<reference evidence="1 2" key="1">
    <citation type="submission" date="2017-06" db="EMBL/GenBank/DDBJ databases">
        <title>Genome sequencing of cyanobaciteial culture collection at National Institute for Environmental Studies (NIES).</title>
        <authorList>
            <person name="Hirose Y."/>
            <person name="Shimura Y."/>
            <person name="Fujisawa T."/>
            <person name="Nakamura Y."/>
            <person name="Kawachi M."/>
        </authorList>
    </citation>
    <scope>NUCLEOTIDE SEQUENCE [LARGE SCALE GENOMIC DNA]</scope>
    <source>
        <strain evidence="1 2">NIES-267</strain>
    </source>
</reference>
<proteinExistence type="predicted"/>
<sequence>MVISYWYCFLFGFFWMSRGGRGGRGGRKYFGLSLRQTTENEASKL</sequence>
<evidence type="ECO:0000313" key="1">
    <source>
        <dbReference type="EMBL" id="BAY85348.1"/>
    </source>
</evidence>
<organism evidence="1 2">
    <name type="scientific">Calothrix parasitica NIES-267</name>
    <dbReference type="NCBI Taxonomy" id="1973488"/>
    <lineage>
        <taxon>Bacteria</taxon>
        <taxon>Bacillati</taxon>
        <taxon>Cyanobacteriota</taxon>
        <taxon>Cyanophyceae</taxon>
        <taxon>Nostocales</taxon>
        <taxon>Calotrichaceae</taxon>
        <taxon>Calothrix</taxon>
    </lineage>
</organism>
<keyword evidence="2" id="KW-1185">Reference proteome</keyword>
<evidence type="ECO:0000313" key="2">
    <source>
        <dbReference type="Proteomes" id="UP000218418"/>
    </source>
</evidence>
<protein>
    <submittedName>
        <fullName evidence="1">Uncharacterized protein</fullName>
    </submittedName>
</protein>
<dbReference type="AlphaFoldDB" id="A0A1Z4LW80"/>
<gene>
    <name evidence="1" type="ORF">NIES267_48480</name>
</gene>
<dbReference type="EMBL" id="AP018227">
    <property type="protein sequence ID" value="BAY85348.1"/>
    <property type="molecule type" value="Genomic_DNA"/>
</dbReference>
<name>A0A1Z4LW80_9CYAN</name>
<accession>A0A1Z4LW80</accession>
<dbReference type="Proteomes" id="UP000218418">
    <property type="component" value="Chromosome"/>
</dbReference>